<accession>A0A3M7P6R2</accession>
<dbReference type="EMBL" id="REGN01012852">
    <property type="protein sequence ID" value="RMZ94713.1"/>
    <property type="molecule type" value="Genomic_DNA"/>
</dbReference>
<evidence type="ECO:0000313" key="2">
    <source>
        <dbReference type="Proteomes" id="UP000276133"/>
    </source>
</evidence>
<name>A0A3M7P6R2_BRAPC</name>
<organism evidence="1 2">
    <name type="scientific">Brachionus plicatilis</name>
    <name type="common">Marine rotifer</name>
    <name type="synonym">Brachionus muelleri</name>
    <dbReference type="NCBI Taxonomy" id="10195"/>
    <lineage>
        <taxon>Eukaryota</taxon>
        <taxon>Metazoa</taxon>
        <taxon>Spiralia</taxon>
        <taxon>Gnathifera</taxon>
        <taxon>Rotifera</taxon>
        <taxon>Eurotatoria</taxon>
        <taxon>Monogononta</taxon>
        <taxon>Pseudotrocha</taxon>
        <taxon>Ploima</taxon>
        <taxon>Brachionidae</taxon>
        <taxon>Brachionus</taxon>
    </lineage>
</organism>
<proteinExistence type="predicted"/>
<protein>
    <submittedName>
        <fullName evidence="1">Uncharacterized protein</fullName>
    </submittedName>
</protein>
<keyword evidence="2" id="KW-1185">Reference proteome</keyword>
<sequence>MSHFFASFPSNFVSNVLCKNFKQNFKDNSKEYLSLIYRLETMVSEIFEEFLENLPRTKKFVLADDSFLIFSNCSILDFTSYNVFELERLDNVLVGNEDTLLRKQLLFFIKLFISFRFFSFKYLLFASSFSFKVDILFSSPNDSNSSCSSQSILFSVHFIFDHDDDSLPCSAISSPYSSIISWSGKLFTIKVTLLFDIESSELNSCSSVWSKSTPLEQIRPDFCSFLASFDCLRCLFFTMLYESNLVSDSLESLESLDSQI</sequence>
<reference evidence="1 2" key="1">
    <citation type="journal article" date="2018" name="Sci. Rep.">
        <title>Genomic signatures of local adaptation to the degree of environmental predictability in rotifers.</title>
        <authorList>
            <person name="Franch-Gras L."/>
            <person name="Hahn C."/>
            <person name="Garcia-Roger E.M."/>
            <person name="Carmona M.J."/>
            <person name="Serra M."/>
            <person name="Gomez A."/>
        </authorList>
    </citation>
    <scope>NUCLEOTIDE SEQUENCE [LARGE SCALE GENOMIC DNA]</scope>
    <source>
        <strain evidence="1">HYR1</strain>
    </source>
</reference>
<evidence type="ECO:0000313" key="1">
    <source>
        <dbReference type="EMBL" id="RMZ94713.1"/>
    </source>
</evidence>
<gene>
    <name evidence="1" type="ORF">BpHYR1_018395</name>
</gene>
<dbReference type="Proteomes" id="UP000276133">
    <property type="component" value="Unassembled WGS sequence"/>
</dbReference>
<dbReference type="AlphaFoldDB" id="A0A3M7P6R2"/>
<comment type="caution">
    <text evidence="1">The sequence shown here is derived from an EMBL/GenBank/DDBJ whole genome shotgun (WGS) entry which is preliminary data.</text>
</comment>